<reference evidence="2 3" key="1">
    <citation type="journal article" date="2011" name="Nat. Biotechnol.">
        <title>Comparative genomic analysis of the thermophilic biomass-degrading fungi Myceliophthora thermophila and Thielavia terrestris.</title>
        <authorList>
            <person name="Berka R.M."/>
            <person name="Grigoriev I.V."/>
            <person name="Otillar R."/>
            <person name="Salamov A."/>
            <person name="Grimwood J."/>
            <person name="Reid I."/>
            <person name="Ishmael N."/>
            <person name="John T."/>
            <person name="Darmond C."/>
            <person name="Moisan M.-C."/>
            <person name="Henrissat B."/>
            <person name="Coutinho P.M."/>
            <person name="Lombard V."/>
            <person name="Natvig D.O."/>
            <person name="Lindquist E."/>
            <person name="Schmutz J."/>
            <person name="Lucas S."/>
            <person name="Harris P."/>
            <person name="Powlowski J."/>
            <person name="Bellemare A."/>
            <person name="Taylor D."/>
            <person name="Butler G."/>
            <person name="de Vries R.P."/>
            <person name="Allijn I.E."/>
            <person name="van den Brink J."/>
            <person name="Ushinsky S."/>
            <person name="Storms R."/>
            <person name="Powell A.J."/>
            <person name="Paulsen I.T."/>
            <person name="Elbourne L.D.H."/>
            <person name="Baker S.E."/>
            <person name="Magnuson J."/>
            <person name="LaBoissiere S."/>
            <person name="Clutterbuck A.J."/>
            <person name="Martinez D."/>
            <person name="Wogulis M."/>
            <person name="de Leon A.L."/>
            <person name="Rey M.W."/>
            <person name="Tsang A."/>
        </authorList>
    </citation>
    <scope>NUCLEOTIDE SEQUENCE [LARGE SCALE GENOMIC DNA]</scope>
    <source>
        <strain evidence="3">ATCC 42464 / BCRC 31852 / DSM 1799</strain>
    </source>
</reference>
<dbReference type="EMBL" id="CP003003">
    <property type="protein sequence ID" value="AEO56500.1"/>
    <property type="molecule type" value="Genomic_DNA"/>
</dbReference>
<accession>G2Q9P1</accession>
<dbReference type="OMA" id="RECNARF"/>
<evidence type="ECO:0008006" key="4">
    <source>
        <dbReference type="Google" id="ProtNLM"/>
    </source>
</evidence>
<dbReference type="AlphaFoldDB" id="G2Q9P1"/>
<evidence type="ECO:0000313" key="2">
    <source>
        <dbReference type="EMBL" id="AEO56500.1"/>
    </source>
</evidence>
<dbReference type="PANTHER" id="PTHR47534:SF3">
    <property type="entry name" value="ALCOHOL DEHYDROGENASE-LIKE C-TERMINAL DOMAIN-CONTAINING PROTEIN"/>
    <property type="match status" value="1"/>
</dbReference>
<dbReference type="GO" id="GO:0016491">
    <property type="term" value="F:oxidoreductase activity"/>
    <property type="evidence" value="ECO:0007669"/>
    <property type="project" value="UniProtKB-KW"/>
</dbReference>
<dbReference type="Gene3D" id="3.40.50.720">
    <property type="entry name" value="NAD(P)-binding Rossmann-like Domain"/>
    <property type="match status" value="1"/>
</dbReference>
<dbReference type="InParanoid" id="G2Q9P1"/>
<protein>
    <recommendedName>
        <fullName evidence="4">Short-chain dehydrogenase/reductase-like protein</fullName>
    </recommendedName>
</protein>
<name>G2Q9P1_THET4</name>
<dbReference type="Pfam" id="PF00106">
    <property type="entry name" value="adh_short"/>
    <property type="match status" value="1"/>
</dbReference>
<dbReference type="RefSeq" id="XP_003661745.1">
    <property type="nucleotide sequence ID" value="XM_003661697.1"/>
</dbReference>
<sequence length="333" mass="36571">MTKLSAIREANAALKSEQRRGVVAVFVGATSGIGLHTLRTTVTLFADPTVYVVGRSEARFADHRAELERLNPGARVVFLQADVSLLADVDAACDRIAAAAAAAAETKVDYLYMSPGLIPINGPQHTREGLDTCFALSYYARVRFVEKLAPLLRGAPAPRVLSVLAAGREGPLVEDDLGLEDEKNWSTGAVMRHTTTLTSLALEHLARQHGDIVFLHAFPGLVRTDIFARLEAPPGSSWLWKLAVLLVSRGVTALMWLRGITPEESGERQAWHLTSPEFTREGGRLHQVNEHSDEIAPSAMKVFEDYKQEGWPERVWEYTARVIERALIATQSA</sequence>
<gene>
    <name evidence="2" type="ORF">MYCTH_2090608</name>
</gene>
<dbReference type="VEuPathDB" id="FungiDB:MYCTH_2090608"/>
<proteinExistence type="predicted"/>
<dbReference type="Proteomes" id="UP000007322">
    <property type="component" value="Chromosome 2"/>
</dbReference>
<dbReference type="GeneID" id="11510550"/>
<dbReference type="InterPro" id="IPR052228">
    <property type="entry name" value="Sec_Metab_Biosynth_Oxidored"/>
</dbReference>
<evidence type="ECO:0000313" key="3">
    <source>
        <dbReference type="Proteomes" id="UP000007322"/>
    </source>
</evidence>
<dbReference type="PANTHER" id="PTHR47534">
    <property type="entry name" value="YALI0E05731P"/>
    <property type="match status" value="1"/>
</dbReference>
<dbReference type="HOGENOM" id="CLU_044999_0_2_1"/>
<keyword evidence="1" id="KW-0560">Oxidoreductase</keyword>
<dbReference type="SUPFAM" id="SSF51735">
    <property type="entry name" value="NAD(P)-binding Rossmann-fold domains"/>
    <property type="match status" value="1"/>
</dbReference>
<dbReference type="OrthoDB" id="2898509at2759"/>
<dbReference type="KEGG" id="mtm:MYCTH_2090608"/>
<dbReference type="InterPro" id="IPR036291">
    <property type="entry name" value="NAD(P)-bd_dom_sf"/>
</dbReference>
<evidence type="ECO:0000256" key="1">
    <source>
        <dbReference type="ARBA" id="ARBA00023002"/>
    </source>
</evidence>
<organism evidence="2 3">
    <name type="scientific">Thermothelomyces thermophilus (strain ATCC 42464 / BCRC 31852 / DSM 1799)</name>
    <name type="common">Sporotrichum thermophile</name>
    <dbReference type="NCBI Taxonomy" id="573729"/>
    <lineage>
        <taxon>Eukaryota</taxon>
        <taxon>Fungi</taxon>
        <taxon>Dikarya</taxon>
        <taxon>Ascomycota</taxon>
        <taxon>Pezizomycotina</taxon>
        <taxon>Sordariomycetes</taxon>
        <taxon>Sordariomycetidae</taxon>
        <taxon>Sordariales</taxon>
        <taxon>Chaetomiaceae</taxon>
        <taxon>Thermothelomyces</taxon>
    </lineage>
</organism>
<keyword evidence="3" id="KW-1185">Reference proteome</keyword>
<dbReference type="eggNOG" id="ENOG502SKT9">
    <property type="taxonomic scope" value="Eukaryota"/>
</dbReference>
<dbReference type="InterPro" id="IPR002347">
    <property type="entry name" value="SDR_fam"/>
</dbReference>